<dbReference type="EMBL" id="JACCFW010000001">
    <property type="protein sequence ID" value="NYJ75444.1"/>
    <property type="molecule type" value="Genomic_DNA"/>
</dbReference>
<organism evidence="5 6">
    <name type="scientific">Allobranchiibius huperziae</name>
    <dbReference type="NCBI Taxonomy" id="1874116"/>
    <lineage>
        <taxon>Bacteria</taxon>
        <taxon>Bacillati</taxon>
        <taxon>Actinomycetota</taxon>
        <taxon>Actinomycetes</taxon>
        <taxon>Micrococcales</taxon>
        <taxon>Dermacoccaceae</taxon>
        <taxon>Allobranchiibius</taxon>
    </lineage>
</organism>
<sequence length="345" mass="37625">MTLAPDGPTPELPDRWSARPPAEADVAALVGLRAGEQQAARGESHVDEDAVRAEAIGPGSWTRRQLVVTDQDDVVRGWASVHDRAAGRTNIAVFVDRSLPEDVADSVAGQLYSWCRAVAGEVAAERGETRTQLDAGVYDGDAAQTRWLTAAGLTCTRIWLQMSRPVTPDEGEPGAFPPLREGVVVRRVAEHTDGTPVGAELRAVHQILEESFEDHFNSYRESFGEFVQRLREDPGHRWDHWWIATVDIDGTPTPGGALVGTVLPPDDSGIDGSYIDYIGVHRRARGRGVAKGLLHAVIADAASRGRNRVDLEVDADSPTQADGLYLSMGWVTKYRTQSWHRDIDA</sequence>
<dbReference type="PANTHER" id="PTHR43877:SF2">
    <property type="entry name" value="AMINOALKYLPHOSPHONATE N-ACETYLTRANSFERASE-RELATED"/>
    <property type="match status" value="1"/>
</dbReference>
<dbReference type="SUPFAM" id="SSF55729">
    <property type="entry name" value="Acyl-CoA N-acyltransferases (Nat)"/>
    <property type="match status" value="1"/>
</dbReference>
<accession>A0A853DKD1</accession>
<dbReference type="InterPro" id="IPR000182">
    <property type="entry name" value="GNAT_dom"/>
</dbReference>
<evidence type="ECO:0000256" key="2">
    <source>
        <dbReference type="ARBA" id="ARBA00023315"/>
    </source>
</evidence>
<evidence type="ECO:0000259" key="4">
    <source>
        <dbReference type="PROSITE" id="PS51186"/>
    </source>
</evidence>
<name>A0A853DKD1_9MICO</name>
<evidence type="ECO:0000313" key="6">
    <source>
        <dbReference type="Proteomes" id="UP000571817"/>
    </source>
</evidence>
<gene>
    <name evidence="5" type="ORF">HNR15_002407</name>
</gene>
<dbReference type="PANTHER" id="PTHR43877">
    <property type="entry name" value="AMINOALKYLPHOSPHONATE N-ACETYLTRANSFERASE-RELATED-RELATED"/>
    <property type="match status" value="1"/>
</dbReference>
<dbReference type="CDD" id="cd04301">
    <property type="entry name" value="NAT_SF"/>
    <property type="match status" value="1"/>
</dbReference>
<dbReference type="InterPro" id="IPR016181">
    <property type="entry name" value="Acyl_CoA_acyltransferase"/>
</dbReference>
<feature type="domain" description="N-acetyltransferase" evidence="4">
    <location>
        <begin position="183"/>
        <end position="345"/>
    </location>
</feature>
<evidence type="ECO:0000256" key="3">
    <source>
        <dbReference type="SAM" id="MobiDB-lite"/>
    </source>
</evidence>
<protein>
    <submittedName>
        <fullName evidence="5">GNAT superfamily N-acetyltransferase</fullName>
    </submittedName>
</protein>
<dbReference type="RefSeq" id="WP_343048526.1">
    <property type="nucleotide sequence ID" value="NZ_JACCFW010000001.1"/>
</dbReference>
<reference evidence="5 6" key="1">
    <citation type="submission" date="2020-07" db="EMBL/GenBank/DDBJ databases">
        <title>Sequencing the genomes of 1000 actinobacteria strains.</title>
        <authorList>
            <person name="Klenk H.-P."/>
        </authorList>
    </citation>
    <scope>NUCLEOTIDE SEQUENCE [LARGE SCALE GENOMIC DNA]</scope>
    <source>
        <strain evidence="5 6">DSM 29531</strain>
    </source>
</reference>
<evidence type="ECO:0000256" key="1">
    <source>
        <dbReference type="ARBA" id="ARBA00022679"/>
    </source>
</evidence>
<proteinExistence type="predicted"/>
<dbReference type="GO" id="GO:0016747">
    <property type="term" value="F:acyltransferase activity, transferring groups other than amino-acyl groups"/>
    <property type="evidence" value="ECO:0007669"/>
    <property type="project" value="InterPro"/>
</dbReference>
<keyword evidence="1 5" id="KW-0808">Transferase</keyword>
<keyword evidence="6" id="KW-1185">Reference proteome</keyword>
<evidence type="ECO:0000313" key="5">
    <source>
        <dbReference type="EMBL" id="NYJ75444.1"/>
    </source>
</evidence>
<dbReference type="PROSITE" id="PS51186">
    <property type="entry name" value="GNAT"/>
    <property type="match status" value="1"/>
</dbReference>
<dbReference type="Proteomes" id="UP000571817">
    <property type="component" value="Unassembled WGS sequence"/>
</dbReference>
<dbReference type="Pfam" id="PF00583">
    <property type="entry name" value="Acetyltransf_1"/>
    <property type="match status" value="1"/>
</dbReference>
<dbReference type="Gene3D" id="3.40.630.30">
    <property type="match status" value="1"/>
</dbReference>
<keyword evidence="2" id="KW-0012">Acyltransferase</keyword>
<feature type="region of interest" description="Disordered" evidence="3">
    <location>
        <begin position="1"/>
        <end position="20"/>
    </location>
</feature>
<comment type="caution">
    <text evidence="5">The sequence shown here is derived from an EMBL/GenBank/DDBJ whole genome shotgun (WGS) entry which is preliminary data.</text>
</comment>
<dbReference type="InterPro" id="IPR050832">
    <property type="entry name" value="Bact_Acetyltransf"/>
</dbReference>
<dbReference type="AlphaFoldDB" id="A0A853DKD1"/>